<gene>
    <name evidence="6" type="primary">cysE</name>
    <name evidence="6" type="ordered locus">MLP_48610</name>
</gene>
<keyword evidence="7" id="KW-1185">Reference proteome</keyword>
<evidence type="ECO:0000313" key="7">
    <source>
        <dbReference type="Proteomes" id="UP000007947"/>
    </source>
</evidence>
<evidence type="ECO:0000256" key="4">
    <source>
        <dbReference type="ARBA" id="ARBA00023315"/>
    </source>
</evidence>
<evidence type="ECO:0000313" key="6">
    <source>
        <dbReference type="EMBL" id="BAK37875.1"/>
    </source>
</evidence>
<dbReference type="EC" id="2.3.1.30" evidence="5"/>
<sequence>MGNFAVDLDKIYTVKLKTHHPSLQARLGLLLLNSELHCLACYRYGQFADALRARNRFLGTLAVVTHRTWNRWVTNLHHVDISRKAKIGPGLLIMHRHGIVLGPSQIGSNCLIHQNVTIGQRIAAGDQGVPVIGDNVWIGPGAIITGAIVVGDGAVISAGTVLSKDVPPGSLVGGNPGRVITRDYDTGGMMSYSIPPELLP</sequence>
<dbReference type="SUPFAM" id="SSF51161">
    <property type="entry name" value="Trimeric LpxA-like enzymes"/>
    <property type="match status" value="1"/>
</dbReference>
<dbReference type="eggNOG" id="COG1045">
    <property type="taxonomic scope" value="Bacteria"/>
</dbReference>
<dbReference type="OrthoDB" id="2643438at2"/>
<dbReference type="STRING" id="1032480.MLP_48610"/>
<dbReference type="CDD" id="cd03354">
    <property type="entry name" value="LbH_SAT"/>
    <property type="match status" value="1"/>
</dbReference>
<evidence type="ECO:0000256" key="1">
    <source>
        <dbReference type="ARBA" id="ARBA00007274"/>
    </source>
</evidence>
<evidence type="ECO:0000256" key="3">
    <source>
        <dbReference type="ARBA" id="ARBA00022679"/>
    </source>
</evidence>
<dbReference type="AlphaFoldDB" id="F5XFD7"/>
<evidence type="ECO:0000256" key="5">
    <source>
        <dbReference type="PIRNR" id="PIRNR000441"/>
    </source>
</evidence>
<protein>
    <recommendedName>
        <fullName evidence="2 5">Serine acetyltransferase</fullName>
        <ecNumber evidence="5">2.3.1.30</ecNumber>
    </recommendedName>
</protein>
<dbReference type="GO" id="GO:0009001">
    <property type="term" value="F:serine O-acetyltransferase activity"/>
    <property type="evidence" value="ECO:0007669"/>
    <property type="project" value="UniProtKB-EC"/>
</dbReference>
<dbReference type="Proteomes" id="UP000007947">
    <property type="component" value="Chromosome"/>
</dbReference>
<dbReference type="HOGENOM" id="CLU_051638_10_2_11"/>
<dbReference type="InterPro" id="IPR005881">
    <property type="entry name" value="Ser_O-AcTrfase"/>
</dbReference>
<dbReference type="GO" id="GO:0006535">
    <property type="term" value="P:cysteine biosynthetic process from serine"/>
    <property type="evidence" value="ECO:0007669"/>
    <property type="project" value="InterPro"/>
</dbReference>
<dbReference type="InterPro" id="IPR001451">
    <property type="entry name" value="Hexapep"/>
</dbReference>
<dbReference type="PIRSF" id="PIRSF000441">
    <property type="entry name" value="CysE"/>
    <property type="match status" value="1"/>
</dbReference>
<keyword evidence="4 5" id="KW-0012">Acyltransferase</keyword>
<comment type="catalytic activity">
    <reaction evidence="5">
        <text>L-serine + acetyl-CoA = O-acetyl-L-serine + CoA</text>
        <dbReference type="Rhea" id="RHEA:24560"/>
        <dbReference type="ChEBI" id="CHEBI:33384"/>
        <dbReference type="ChEBI" id="CHEBI:57287"/>
        <dbReference type="ChEBI" id="CHEBI:57288"/>
        <dbReference type="ChEBI" id="CHEBI:58340"/>
        <dbReference type="EC" id="2.3.1.30"/>
    </reaction>
</comment>
<keyword evidence="3 5" id="KW-0808">Transferase</keyword>
<dbReference type="Gene3D" id="2.160.10.10">
    <property type="entry name" value="Hexapeptide repeat proteins"/>
    <property type="match status" value="1"/>
</dbReference>
<dbReference type="EMBL" id="AP012204">
    <property type="protein sequence ID" value="BAK37875.1"/>
    <property type="molecule type" value="Genomic_DNA"/>
</dbReference>
<accession>F5XFD7</accession>
<organism evidence="6 7">
    <name type="scientific">Microlunatus phosphovorus (strain ATCC 700054 / DSM 10555 / JCM 9379 / NBRC 101784 / NCIMB 13414 / VKM Ac-1990 / NM-1)</name>
    <dbReference type="NCBI Taxonomy" id="1032480"/>
    <lineage>
        <taxon>Bacteria</taxon>
        <taxon>Bacillati</taxon>
        <taxon>Actinomycetota</taxon>
        <taxon>Actinomycetes</taxon>
        <taxon>Propionibacteriales</taxon>
        <taxon>Propionibacteriaceae</taxon>
        <taxon>Microlunatus</taxon>
    </lineage>
</organism>
<dbReference type="InterPro" id="IPR011004">
    <property type="entry name" value="Trimer_LpxA-like_sf"/>
</dbReference>
<name>F5XFD7_MICPN</name>
<comment type="similarity">
    <text evidence="1 5">Belongs to the transferase hexapeptide repeat family.</text>
</comment>
<evidence type="ECO:0000256" key="2">
    <source>
        <dbReference type="ARBA" id="ARBA00018522"/>
    </source>
</evidence>
<proteinExistence type="inferred from homology"/>
<dbReference type="GO" id="GO:0005737">
    <property type="term" value="C:cytoplasm"/>
    <property type="evidence" value="ECO:0007669"/>
    <property type="project" value="InterPro"/>
</dbReference>
<dbReference type="Pfam" id="PF00132">
    <property type="entry name" value="Hexapep"/>
    <property type="match status" value="1"/>
</dbReference>
<dbReference type="InterPro" id="IPR045304">
    <property type="entry name" value="LbH_SAT"/>
</dbReference>
<dbReference type="RefSeq" id="WP_013865699.1">
    <property type="nucleotide sequence ID" value="NC_015635.1"/>
</dbReference>
<dbReference type="PANTHER" id="PTHR42811">
    <property type="entry name" value="SERINE ACETYLTRANSFERASE"/>
    <property type="match status" value="1"/>
</dbReference>
<reference evidence="6 7" key="1">
    <citation type="submission" date="2011-05" db="EMBL/GenBank/DDBJ databases">
        <title>Whole genome sequence of Microlunatus phosphovorus NM-1.</title>
        <authorList>
            <person name="Hosoyama A."/>
            <person name="Sasaki K."/>
            <person name="Harada T."/>
            <person name="Igarashi R."/>
            <person name="Kawakoshi A."/>
            <person name="Sasagawa M."/>
            <person name="Fukada J."/>
            <person name="Nakamura S."/>
            <person name="Katano Y."/>
            <person name="Hanada S."/>
            <person name="Kamagata Y."/>
            <person name="Nakamura N."/>
            <person name="Yamazaki S."/>
            <person name="Fujita N."/>
        </authorList>
    </citation>
    <scope>NUCLEOTIDE SEQUENCE [LARGE SCALE GENOMIC DNA]</scope>
    <source>
        <strain evidence="7">ATCC 700054 / DSM 10555 / JCM 9379 / NBRC 101784 / NCIMB 13414 / VKM Ac-1990 / NM-1</strain>
    </source>
</reference>
<dbReference type="KEGG" id="mph:MLP_48610"/>